<dbReference type="RefSeq" id="WP_320294739.1">
    <property type="nucleotide sequence ID" value="NZ_JAVIIU010000003.1"/>
</dbReference>
<dbReference type="EMBL" id="JAVIIV010000003">
    <property type="protein sequence ID" value="MDX8484902.1"/>
    <property type="molecule type" value="Genomic_DNA"/>
</dbReference>
<evidence type="ECO:0008006" key="3">
    <source>
        <dbReference type="Google" id="ProtNLM"/>
    </source>
</evidence>
<comment type="caution">
    <text evidence="1">The sequence shown here is derived from an EMBL/GenBank/DDBJ whole genome shotgun (WGS) entry which is preliminary data.</text>
</comment>
<proteinExistence type="predicted"/>
<protein>
    <recommendedName>
        <fullName evidence="3">DUF2939 domain-containing protein</fullName>
    </recommendedName>
</protein>
<sequence>MMRKSANIVLLLVAMVFCYGLQTSKPRYGDLIGPIPAYGKLGDTAVGRAFEVHAEKVEFARKLKVDQFGQQKVLTTGGVWAVVTVEFAARSESTTIGVASWRGPTGLTYDQTERLSFMNGLLPVAIDPGLPRKARLIFEMRPDQVSDATLLVSEKLMAALDSQAEIALGPVAVAPDGLPPGTVDMLDYGAAALRKTNDGRGFGSGE</sequence>
<evidence type="ECO:0000313" key="1">
    <source>
        <dbReference type="EMBL" id="MDX8484902.1"/>
    </source>
</evidence>
<accession>A0ABU4YD83</accession>
<reference evidence="1 2" key="1">
    <citation type="submission" date="2023-08" db="EMBL/GenBank/DDBJ databases">
        <title>Implementing the SeqCode for naming new Mesorhizobium species isolated from Vachellia karroo root nodules.</title>
        <authorList>
            <person name="Van Lill M."/>
        </authorList>
    </citation>
    <scope>NUCLEOTIDE SEQUENCE [LARGE SCALE GENOMIC DNA]</scope>
    <source>
        <strain evidence="1 2">VK2B</strain>
    </source>
</reference>
<organism evidence="1 2">
    <name type="scientific">Mesorhizobium humile</name>
    <dbReference type="NCBI Taxonomy" id="3072313"/>
    <lineage>
        <taxon>Bacteria</taxon>
        <taxon>Pseudomonadati</taxon>
        <taxon>Pseudomonadota</taxon>
        <taxon>Alphaproteobacteria</taxon>
        <taxon>Hyphomicrobiales</taxon>
        <taxon>Phyllobacteriaceae</taxon>
        <taxon>Mesorhizobium</taxon>
    </lineage>
</organism>
<name>A0ABU4YD83_9HYPH</name>
<dbReference type="Proteomes" id="UP001280156">
    <property type="component" value="Unassembled WGS sequence"/>
</dbReference>
<gene>
    <name evidence="1" type="ORF">RFM52_06840</name>
</gene>
<keyword evidence="2" id="KW-1185">Reference proteome</keyword>
<evidence type="ECO:0000313" key="2">
    <source>
        <dbReference type="Proteomes" id="UP001280156"/>
    </source>
</evidence>